<dbReference type="NCBIfam" id="TIGR02727">
    <property type="entry name" value="MTHFS_bact"/>
    <property type="match status" value="1"/>
</dbReference>
<evidence type="ECO:0000256" key="2">
    <source>
        <dbReference type="ARBA" id="ARBA00022741"/>
    </source>
</evidence>
<accession>A0A1C3RHN6</accession>
<dbReference type="SUPFAM" id="SSF100950">
    <property type="entry name" value="NagB/RpiA/CoA transferase-like"/>
    <property type="match status" value="1"/>
</dbReference>
<protein>
    <recommendedName>
        <fullName evidence="5">5-formyltetrahydrofolate cyclo-ligase</fullName>
        <ecNumber evidence="5">6.3.3.2</ecNumber>
    </recommendedName>
</protein>
<evidence type="ECO:0000256" key="1">
    <source>
        <dbReference type="ARBA" id="ARBA00010638"/>
    </source>
</evidence>
<comment type="similarity">
    <text evidence="1 5">Belongs to the 5-formyltetrahydrofolate cyclo-ligase family.</text>
</comment>
<evidence type="ECO:0000313" key="6">
    <source>
        <dbReference type="EMBL" id="SCA56791.1"/>
    </source>
</evidence>
<comment type="catalytic activity">
    <reaction evidence="5">
        <text>(6S)-5-formyl-5,6,7,8-tetrahydrofolate + ATP = (6R)-5,10-methenyltetrahydrofolate + ADP + phosphate</text>
        <dbReference type="Rhea" id="RHEA:10488"/>
        <dbReference type="ChEBI" id="CHEBI:30616"/>
        <dbReference type="ChEBI" id="CHEBI:43474"/>
        <dbReference type="ChEBI" id="CHEBI:57455"/>
        <dbReference type="ChEBI" id="CHEBI:57457"/>
        <dbReference type="ChEBI" id="CHEBI:456216"/>
        <dbReference type="EC" id="6.3.3.2"/>
    </reaction>
</comment>
<keyword evidence="3 4" id="KW-0067">ATP-binding</keyword>
<feature type="binding site" evidence="4">
    <location>
        <begin position="131"/>
        <end position="139"/>
    </location>
    <ligand>
        <name>ATP</name>
        <dbReference type="ChEBI" id="CHEBI:30616"/>
    </ligand>
</feature>
<sequence length="189" mass="21288">MLDLDDQKAQLRTKMLFKRKSISLSGQDVRLKETFFSTDLFTDYKKVAAYWPMAGELDVRALLHALSAEGRTCALPIVKKKHAPLVFLHWQTGDVLIKGAHGTQQPEPSVAELIPDLALVPLLGFDQKGGRLGFGGGYYDRTLEAYPQIKTIGVAFDEQEVDHIPMDVFDQKMDWILTPTRVIEIQEES</sequence>
<dbReference type="AlphaFoldDB" id="A0A1C3RHN6"/>
<feature type="binding site" evidence="4">
    <location>
        <begin position="8"/>
        <end position="12"/>
    </location>
    <ligand>
        <name>ATP</name>
        <dbReference type="ChEBI" id="CHEBI:30616"/>
    </ligand>
</feature>
<keyword evidence="6" id="KW-0436">Ligase</keyword>
<dbReference type="InterPro" id="IPR037171">
    <property type="entry name" value="NagB/RpiA_transferase-like"/>
</dbReference>
<dbReference type="InterPro" id="IPR024185">
    <property type="entry name" value="FTHF_cligase-like_sf"/>
</dbReference>
<name>A0A1C3RHN6_9PROT</name>
<dbReference type="GO" id="GO:0046872">
    <property type="term" value="F:metal ion binding"/>
    <property type="evidence" value="ECO:0007669"/>
    <property type="project" value="UniProtKB-KW"/>
</dbReference>
<evidence type="ECO:0000256" key="5">
    <source>
        <dbReference type="RuleBase" id="RU361279"/>
    </source>
</evidence>
<dbReference type="RefSeq" id="WP_126465162.1">
    <property type="nucleotide sequence ID" value="NZ_FLYE01000023.1"/>
</dbReference>
<keyword evidence="5" id="KW-0460">Magnesium</keyword>
<dbReference type="OrthoDB" id="9801938at2"/>
<feature type="binding site" evidence="4">
    <location>
        <position position="56"/>
    </location>
    <ligand>
        <name>substrate</name>
    </ligand>
</feature>
<keyword evidence="2 4" id="KW-0547">Nucleotide-binding</keyword>
<dbReference type="InterPro" id="IPR002698">
    <property type="entry name" value="FTHF_cligase"/>
</dbReference>
<dbReference type="Gene3D" id="3.40.50.10420">
    <property type="entry name" value="NagB/RpiA/CoA transferase-like"/>
    <property type="match status" value="1"/>
</dbReference>
<dbReference type="Pfam" id="PF01812">
    <property type="entry name" value="5-FTHF_cyc-lig"/>
    <property type="match status" value="1"/>
</dbReference>
<dbReference type="Proteomes" id="UP000231658">
    <property type="component" value="Unassembled WGS sequence"/>
</dbReference>
<evidence type="ECO:0000256" key="4">
    <source>
        <dbReference type="PIRSR" id="PIRSR006806-1"/>
    </source>
</evidence>
<dbReference type="GO" id="GO:0009396">
    <property type="term" value="P:folic acid-containing compound biosynthetic process"/>
    <property type="evidence" value="ECO:0007669"/>
    <property type="project" value="TreeGrafter"/>
</dbReference>
<dbReference type="EC" id="6.3.3.2" evidence="5"/>
<dbReference type="STRING" id="1867952.MTBPR1_30161"/>
<evidence type="ECO:0000256" key="3">
    <source>
        <dbReference type="ARBA" id="ARBA00022840"/>
    </source>
</evidence>
<organism evidence="6 7">
    <name type="scientific">Candidatus Terasakiella magnetica</name>
    <dbReference type="NCBI Taxonomy" id="1867952"/>
    <lineage>
        <taxon>Bacteria</taxon>
        <taxon>Pseudomonadati</taxon>
        <taxon>Pseudomonadota</taxon>
        <taxon>Alphaproteobacteria</taxon>
        <taxon>Rhodospirillales</taxon>
        <taxon>Terasakiellaceae</taxon>
        <taxon>Terasakiella</taxon>
    </lineage>
</organism>
<dbReference type="PANTHER" id="PTHR23407:SF1">
    <property type="entry name" value="5-FORMYLTETRAHYDROFOLATE CYCLO-LIGASE"/>
    <property type="match status" value="1"/>
</dbReference>
<keyword evidence="7" id="KW-1185">Reference proteome</keyword>
<comment type="cofactor">
    <cofactor evidence="5">
        <name>Mg(2+)</name>
        <dbReference type="ChEBI" id="CHEBI:18420"/>
    </cofactor>
</comment>
<dbReference type="GO" id="GO:0005524">
    <property type="term" value="F:ATP binding"/>
    <property type="evidence" value="ECO:0007669"/>
    <property type="project" value="UniProtKB-KW"/>
</dbReference>
<dbReference type="PANTHER" id="PTHR23407">
    <property type="entry name" value="ATPASE INHIBITOR/5-FORMYLTETRAHYDROFOLATE CYCLO-LIGASE"/>
    <property type="match status" value="1"/>
</dbReference>
<dbReference type="GO" id="GO:0035999">
    <property type="term" value="P:tetrahydrofolate interconversion"/>
    <property type="evidence" value="ECO:0007669"/>
    <property type="project" value="TreeGrafter"/>
</dbReference>
<proteinExistence type="inferred from homology"/>
<evidence type="ECO:0000313" key="7">
    <source>
        <dbReference type="Proteomes" id="UP000231658"/>
    </source>
</evidence>
<reference evidence="6 7" key="1">
    <citation type="submission" date="2016-07" db="EMBL/GenBank/DDBJ databases">
        <authorList>
            <person name="Lefevre C.T."/>
        </authorList>
    </citation>
    <scope>NUCLEOTIDE SEQUENCE [LARGE SCALE GENOMIC DNA]</scope>
    <source>
        <strain evidence="6">PR1</strain>
    </source>
</reference>
<dbReference type="EMBL" id="FLYE01000023">
    <property type="protein sequence ID" value="SCA56791.1"/>
    <property type="molecule type" value="Genomic_DNA"/>
</dbReference>
<gene>
    <name evidence="6" type="ORF">MTBPR1_30161</name>
</gene>
<dbReference type="GO" id="GO:0030272">
    <property type="term" value="F:5-formyltetrahydrofolate cyclo-ligase activity"/>
    <property type="evidence" value="ECO:0007669"/>
    <property type="project" value="UniProtKB-EC"/>
</dbReference>
<dbReference type="PIRSF" id="PIRSF006806">
    <property type="entry name" value="FTHF_cligase"/>
    <property type="match status" value="1"/>
</dbReference>
<keyword evidence="5" id="KW-0479">Metal-binding</keyword>